<reference evidence="4 5" key="1">
    <citation type="submission" date="2014-07" db="EMBL/GenBank/DDBJ databases">
        <title>Draft genome of Clostridium celerecrescens 152B isolated from sediments associated with methane hydrate from Krishna Godavari basin.</title>
        <authorList>
            <person name="Honkalas V.S."/>
            <person name="Dabir A.P."/>
            <person name="Arora P."/>
            <person name="Dhakephalkar P.K."/>
        </authorList>
    </citation>
    <scope>NUCLEOTIDE SEQUENCE [LARGE SCALE GENOMIC DNA]</scope>
    <source>
        <strain evidence="4 5">152B</strain>
    </source>
</reference>
<feature type="domain" description="Teneurin-like YD-shell" evidence="3">
    <location>
        <begin position="857"/>
        <end position="1009"/>
    </location>
</feature>
<dbReference type="Pfam" id="PF25023">
    <property type="entry name" value="TEN_YD-shell"/>
    <property type="match status" value="2"/>
</dbReference>
<dbReference type="InterPro" id="IPR056823">
    <property type="entry name" value="TEN-like_YD-shell"/>
</dbReference>
<evidence type="ECO:0000259" key="3">
    <source>
        <dbReference type="Pfam" id="PF25023"/>
    </source>
</evidence>
<dbReference type="STRING" id="29354.IO98_04785"/>
<feature type="domain" description="Teneurin-like YD-shell" evidence="3">
    <location>
        <begin position="1020"/>
        <end position="1162"/>
    </location>
</feature>
<sequence>MDDKKIIEDNMNKNEWDAPDTNTVEDLSDVEEREEQSPKIQLSRAALSSEYEFIETKQYPESPFNYFETNHIDVQLNTGNVQYDTTDFVLPGRDGFDVSIARRYDSGCANLVDMAPHVLSSGVRTGSIDNTFYTSTYGLGHGWSFVLPSIETVQNFGWTWWPQLTTTRSYDYILHLEDGKSLRMNRDFDVFENYNLKDVEIDTKSGEIRHPYKADPPKPYHLIIKYKNGNRDYFNSNTGDGDRNMGPVDFKLVARQDRFGNTILYNLRGSQGMEIVDTWGRTITLNRTNDGFVWDLPKSPKGEACEIAYHIKRQGTQTLTEVIDPVGSLTEYNYETSPGYMKCASSGVVGNNPETQKREYLLLKSVTYPNHASTQFTYDRKISINNSTGGYIDHFALTMKKDIVDGAEYNQGVYDYTLDSGSASNGKYIEYAKVTNHQNIHETHKFYSDGLLDIKEVKDHDNLISKSDYTYSNKLMIRAIDQVFDRNDQSKFLKKETNWTYSSDQKANVIKFKETYTDDPSSNQEINTIYGDYSIILETVREKGPDKIKETNELHTKLGNRVIKYHRVFENGVLKEKTEYDYGDNANPYCVTNEKRYFLTDSGNLEQSGVYAETIYKYSSPSSTSSRYTHNAISKEQTDIRDADGKLCDQIKEEFQYDNWGRLIYKKDSRNQVTIYLYDQLGRIAKETLPPVDGSQTVNETNYNDSLNYITTIDGNHQKKRIQYTPFGQIQQVCLAESKEPATGDVVLQDFQYNSWGELTEAVTYDGNGTAPDNIRKTERYTYDSFGRVLSRRIPQVGYEETYEYNEVFTDPWDSSKMKYHREVKKVIGDASAPDIVTECYKDQKDQVRKEFLAGETVYTYEYDNVGNNISKIDDRKTERFEYDYAGRVVKSIRTDSGQERITSIQYDALGNKRFQWDEAGKKTEFQYDKAGRLVKTIAPFDHRSQTVKYYYDGAGNIIWEKKAQKEGWQETQYVYDARNRLTDTYQYLSPGNWIKTTCQYDGVNQVILRRTGDTPSGQGREVTKYTYDRFGNVTAMTDARGNTEYYEYDKAGRLQKKTDRNKNQTVYQHDALERMIKETVQKRTPDGMVISEREYAYSKNGKRIQEVSREFVGGKQTVLLETKYHYDPNGHLTRQEDPGNVRKEYTYDRYGNRQSFQLTRQGTADPDIRLYYTYDDLYRLKQVRKNSAAGAILAEYEYDEKGNRKTLRYPQSGMETSYKYNDGNRVISLENRRQGTVISAWEYGYDVDGNILSKTNKASSAPATITYQYDRLSRLTEEDYFGRKRTLYTYDIYSNRIKMMVEGRTKDELVSVTSYEYGLNNRLEKETKKQGKVTETFRYRYDDNGNETFRILEKTAPTPDYPGTVRLSGTYQREDPTVYEWRHYDGFNQLSQINQDDSEIIYQYRGDGLRHSIHVRKLTQSQGKTNLYCWDGSDIVAEQTDGEQITTHIRGINLIASEIDHVVYYYIFNEHGDVTYLWSQNGVCKASYEYDAFGIERKPDKEDENPFRYCGEYFDLSSGMYYLRNRYYNPNSGRFLTEDTYWNTHNMIYGDYPGNKRMPNIHAIRQSSNLYAYCMNNPVSFIDPLGLWVSYVLYTTGKESNFTKQAEWQKSQLENNGDTVIIMKINNVKSFADAWNGMKGDSDGIDQVFIYSHGNARALILEDGSSTNALSINGKNSAGNTIGDLSKLDQKTMNQLNLMSCNAGNIDYFLHGPEGTNVASIMAGKNISGSTYAFDGNTAFGKNWFDAAILGNYSSRLSNDQSSFNSYVNQFGTSSTPQGQILWTPVGTPSMPGFLDLYDIWRYQG</sequence>
<comment type="caution">
    <text evidence="4">The sequence shown here is derived from an EMBL/GenBank/DDBJ whole genome shotgun (WGS) entry which is preliminary data.</text>
</comment>
<dbReference type="InterPro" id="IPR006530">
    <property type="entry name" value="YD"/>
</dbReference>
<name>A0A084JQ44_9FIRM</name>
<dbReference type="Gene3D" id="2.180.10.10">
    <property type="entry name" value="RHS repeat-associated core"/>
    <property type="match status" value="3"/>
</dbReference>
<dbReference type="NCBIfam" id="TIGR03696">
    <property type="entry name" value="Rhs_assc_core"/>
    <property type="match status" value="1"/>
</dbReference>
<dbReference type="EMBL" id="JPME01000007">
    <property type="protein sequence ID" value="KEZ91078.1"/>
    <property type="molecule type" value="Genomic_DNA"/>
</dbReference>
<organism evidence="4 5">
    <name type="scientific">Lacrimispora celerecrescens</name>
    <dbReference type="NCBI Taxonomy" id="29354"/>
    <lineage>
        <taxon>Bacteria</taxon>
        <taxon>Bacillati</taxon>
        <taxon>Bacillota</taxon>
        <taxon>Clostridia</taxon>
        <taxon>Lachnospirales</taxon>
        <taxon>Lachnospiraceae</taxon>
        <taxon>Lacrimispora</taxon>
    </lineage>
</organism>
<dbReference type="OrthoDB" id="9815752at2"/>
<dbReference type="InterPro" id="IPR050708">
    <property type="entry name" value="T6SS_VgrG/RHS"/>
</dbReference>
<dbReference type="Proteomes" id="UP000028525">
    <property type="component" value="Unassembled WGS sequence"/>
</dbReference>
<evidence type="ECO:0000313" key="5">
    <source>
        <dbReference type="Proteomes" id="UP000028525"/>
    </source>
</evidence>
<dbReference type="InterPro" id="IPR022385">
    <property type="entry name" value="Rhs_assc_core"/>
</dbReference>
<evidence type="ECO:0000256" key="1">
    <source>
        <dbReference type="ARBA" id="ARBA00022737"/>
    </source>
</evidence>
<dbReference type="NCBIfam" id="TIGR01643">
    <property type="entry name" value="YD_repeat_2x"/>
    <property type="match status" value="2"/>
</dbReference>
<accession>A0A084JQ44</accession>
<gene>
    <name evidence="4" type="ORF">IO98_04785</name>
</gene>
<evidence type="ECO:0000313" key="4">
    <source>
        <dbReference type="EMBL" id="KEZ91078.1"/>
    </source>
</evidence>
<keyword evidence="5" id="KW-1185">Reference proteome</keyword>
<dbReference type="RefSeq" id="WP_038278452.1">
    <property type="nucleotide sequence ID" value="NZ_JPME01000007.1"/>
</dbReference>
<proteinExistence type="predicted"/>
<feature type="region of interest" description="Disordered" evidence="2">
    <location>
        <begin position="1"/>
        <end position="39"/>
    </location>
</feature>
<feature type="compositionally biased region" description="Basic and acidic residues" evidence="2">
    <location>
        <begin position="1"/>
        <end position="16"/>
    </location>
</feature>
<evidence type="ECO:0000256" key="2">
    <source>
        <dbReference type="SAM" id="MobiDB-lite"/>
    </source>
</evidence>
<protein>
    <recommendedName>
        <fullName evidence="3">Teneurin-like YD-shell domain-containing protein</fullName>
    </recommendedName>
</protein>
<dbReference type="PANTHER" id="PTHR32305">
    <property type="match status" value="1"/>
</dbReference>
<keyword evidence="1" id="KW-0677">Repeat</keyword>
<dbReference type="PANTHER" id="PTHR32305:SF15">
    <property type="entry name" value="PROTEIN RHSA-RELATED"/>
    <property type="match status" value="1"/>
</dbReference>